<keyword evidence="2" id="KW-1185">Reference proteome</keyword>
<evidence type="ECO:0000313" key="1">
    <source>
        <dbReference type="EMBL" id="GIY28085.1"/>
    </source>
</evidence>
<organism evidence="1 2">
    <name type="scientific">Caerostris darwini</name>
    <dbReference type="NCBI Taxonomy" id="1538125"/>
    <lineage>
        <taxon>Eukaryota</taxon>
        <taxon>Metazoa</taxon>
        <taxon>Ecdysozoa</taxon>
        <taxon>Arthropoda</taxon>
        <taxon>Chelicerata</taxon>
        <taxon>Arachnida</taxon>
        <taxon>Araneae</taxon>
        <taxon>Araneomorphae</taxon>
        <taxon>Entelegynae</taxon>
        <taxon>Araneoidea</taxon>
        <taxon>Araneidae</taxon>
        <taxon>Caerostris</taxon>
    </lineage>
</organism>
<sequence length="177" mass="20953">MTREKLLKTDHFLNFLERDGEKEKKKVEKEERRNYHYKCKSSYLMKRHEWNIRFKISLNSLHVKYRFRCAGCTGQKAADPPEAKAGIDQTGNQRACRRREEKSNWEGAGKQKKRCECLDERLRKIQFEFSVLPLEIESSSPNREQFSPLNRYPTSSAGVVRRKGFLFDGTGVWNRFV</sequence>
<evidence type="ECO:0000313" key="2">
    <source>
        <dbReference type="Proteomes" id="UP001054837"/>
    </source>
</evidence>
<accession>A0AAV4S6J4</accession>
<reference evidence="1 2" key="1">
    <citation type="submission" date="2021-06" db="EMBL/GenBank/DDBJ databases">
        <title>Caerostris darwini draft genome.</title>
        <authorList>
            <person name="Kono N."/>
            <person name="Arakawa K."/>
        </authorList>
    </citation>
    <scope>NUCLEOTIDE SEQUENCE [LARGE SCALE GENOMIC DNA]</scope>
</reference>
<protein>
    <submittedName>
        <fullName evidence="1">Uncharacterized protein</fullName>
    </submittedName>
</protein>
<proteinExistence type="predicted"/>
<dbReference type="AlphaFoldDB" id="A0AAV4S6J4"/>
<dbReference type="Proteomes" id="UP001054837">
    <property type="component" value="Unassembled WGS sequence"/>
</dbReference>
<comment type="caution">
    <text evidence="1">The sequence shown here is derived from an EMBL/GenBank/DDBJ whole genome shotgun (WGS) entry which is preliminary data.</text>
</comment>
<dbReference type="EMBL" id="BPLQ01007133">
    <property type="protein sequence ID" value="GIY28085.1"/>
    <property type="molecule type" value="Genomic_DNA"/>
</dbReference>
<gene>
    <name evidence="1" type="ORF">CDAR_214151</name>
</gene>
<name>A0AAV4S6J4_9ARAC</name>